<dbReference type="PATRIC" id="fig|466.6.peg.3396"/>
<protein>
    <submittedName>
        <fullName evidence="8">MutT/nudix family transporter protein</fullName>
    </submittedName>
</protein>
<dbReference type="Pfam" id="PF00293">
    <property type="entry name" value="NUDIX"/>
    <property type="match status" value="1"/>
</dbReference>
<dbReference type="GO" id="GO:0046872">
    <property type="term" value="F:metal ion binding"/>
    <property type="evidence" value="ECO:0007669"/>
    <property type="project" value="UniProtKB-KW"/>
</dbReference>
<feature type="domain" description="Nudix hydrolase" evidence="7">
    <location>
        <begin position="8"/>
        <end position="139"/>
    </location>
</feature>
<comment type="caution">
    <text evidence="8">The sequence shown here is derived from an EMBL/GenBank/DDBJ whole genome shotgun (WGS) entry which is preliminary data.</text>
</comment>
<dbReference type="EMBL" id="LNYL01000054">
    <property type="protein sequence ID" value="KTD23497.1"/>
    <property type="molecule type" value="Genomic_DNA"/>
</dbReference>
<dbReference type="Proteomes" id="UP000054908">
    <property type="component" value="Unassembled WGS sequence"/>
</dbReference>
<dbReference type="RefSeq" id="WP_058453840.1">
    <property type="nucleotide sequence ID" value="NZ_CAAAIB010000011.1"/>
</dbReference>
<dbReference type="InterPro" id="IPR015797">
    <property type="entry name" value="NUDIX_hydrolase-like_dom_sf"/>
</dbReference>
<dbReference type="SUPFAM" id="SSF55811">
    <property type="entry name" value="Nudix"/>
    <property type="match status" value="1"/>
</dbReference>
<dbReference type="GO" id="GO:0010945">
    <property type="term" value="F:coenzyme A diphosphatase activity"/>
    <property type="evidence" value="ECO:0007669"/>
    <property type="project" value="InterPro"/>
</dbReference>
<keyword evidence="6" id="KW-0464">Manganese</keyword>
<dbReference type="CDD" id="cd03426">
    <property type="entry name" value="NUDIX_CoAse_Nudt7"/>
    <property type="match status" value="1"/>
</dbReference>
<proteinExistence type="predicted"/>
<dbReference type="PROSITE" id="PS51462">
    <property type="entry name" value="NUDIX"/>
    <property type="match status" value="1"/>
</dbReference>
<evidence type="ECO:0000313" key="8">
    <source>
        <dbReference type="EMBL" id="KTD23497.1"/>
    </source>
</evidence>
<sequence length="172" mass="19643">MDLTEKITPIDAAVVVLHELASDSLVLTQRSHTLRNHPGEICFPGGRWQVGDRTLCDTALRELQEELGISPARIVLQKALRTERTLSGYLIHPWFATIENLSPYHADRNEVAEVYYLHMSEIIKASNYEKIQISRFGLNFTTYRFVASSHYVWGATARIMMQLIVEDDSVRP</sequence>
<evidence type="ECO:0000256" key="3">
    <source>
        <dbReference type="ARBA" id="ARBA00022723"/>
    </source>
</evidence>
<evidence type="ECO:0000256" key="6">
    <source>
        <dbReference type="ARBA" id="ARBA00023211"/>
    </source>
</evidence>
<keyword evidence="4" id="KW-0378">Hydrolase</keyword>
<evidence type="ECO:0000313" key="9">
    <source>
        <dbReference type="Proteomes" id="UP000054908"/>
    </source>
</evidence>
<dbReference type="OrthoDB" id="9802805at2"/>
<evidence type="ECO:0000256" key="2">
    <source>
        <dbReference type="ARBA" id="ARBA00001946"/>
    </source>
</evidence>
<evidence type="ECO:0000256" key="4">
    <source>
        <dbReference type="ARBA" id="ARBA00022801"/>
    </source>
</evidence>
<dbReference type="InterPro" id="IPR000086">
    <property type="entry name" value="NUDIX_hydrolase_dom"/>
</dbReference>
<dbReference type="PANTHER" id="PTHR12992">
    <property type="entry name" value="NUDIX HYDROLASE"/>
    <property type="match status" value="1"/>
</dbReference>
<evidence type="ECO:0000256" key="1">
    <source>
        <dbReference type="ARBA" id="ARBA00001936"/>
    </source>
</evidence>
<reference evidence="8 9" key="1">
    <citation type="submission" date="2015-11" db="EMBL/GenBank/DDBJ databases">
        <title>Genomic analysis of 38 Legionella species identifies large and diverse effector repertoires.</title>
        <authorList>
            <person name="Burstein D."/>
            <person name="Amaro F."/>
            <person name="Zusman T."/>
            <person name="Lifshitz Z."/>
            <person name="Cohen O."/>
            <person name="Gilbert J.A."/>
            <person name="Pupko T."/>
            <person name="Shuman H.A."/>
            <person name="Segal G."/>
        </authorList>
    </citation>
    <scope>NUCLEOTIDE SEQUENCE [LARGE SCALE GENOMIC DNA]</scope>
    <source>
        <strain evidence="8 9">PX-1-G2-E2</strain>
    </source>
</reference>
<evidence type="ECO:0000256" key="5">
    <source>
        <dbReference type="ARBA" id="ARBA00022842"/>
    </source>
</evidence>
<dbReference type="AlphaFoldDB" id="A0A0W0VUC8"/>
<keyword evidence="5" id="KW-0460">Magnesium</keyword>
<organism evidence="8 9">
    <name type="scientific">Legionella maceachernii</name>
    <dbReference type="NCBI Taxonomy" id="466"/>
    <lineage>
        <taxon>Bacteria</taxon>
        <taxon>Pseudomonadati</taxon>
        <taxon>Pseudomonadota</taxon>
        <taxon>Gammaproteobacteria</taxon>
        <taxon>Legionellales</taxon>
        <taxon>Legionellaceae</taxon>
        <taxon>Legionella</taxon>
    </lineage>
</organism>
<dbReference type="Gene3D" id="3.90.79.10">
    <property type="entry name" value="Nucleoside Triphosphate Pyrophosphohydrolase"/>
    <property type="match status" value="1"/>
</dbReference>
<keyword evidence="3" id="KW-0479">Metal-binding</keyword>
<comment type="cofactor">
    <cofactor evidence="1">
        <name>Mn(2+)</name>
        <dbReference type="ChEBI" id="CHEBI:29035"/>
    </cofactor>
</comment>
<gene>
    <name evidence="8" type="ORF">Lmac_3173</name>
</gene>
<dbReference type="STRING" id="466.Lmac_3173"/>
<comment type="cofactor">
    <cofactor evidence="2">
        <name>Mg(2+)</name>
        <dbReference type="ChEBI" id="CHEBI:18420"/>
    </cofactor>
</comment>
<keyword evidence="9" id="KW-1185">Reference proteome</keyword>
<accession>A0A0W0VUC8</accession>
<evidence type="ECO:0000259" key="7">
    <source>
        <dbReference type="PROSITE" id="PS51462"/>
    </source>
</evidence>
<name>A0A0W0VUC8_9GAMM</name>
<dbReference type="PANTHER" id="PTHR12992:SF11">
    <property type="entry name" value="MITOCHONDRIAL COENZYME A DIPHOSPHATASE NUDT8"/>
    <property type="match status" value="1"/>
</dbReference>
<dbReference type="InterPro" id="IPR045121">
    <property type="entry name" value="CoAse"/>
</dbReference>